<keyword evidence="3 9" id="KW-0863">Zinc-finger</keyword>
<dbReference type="CDD" id="cd18793">
    <property type="entry name" value="SF2_C_SNF"/>
    <property type="match status" value="1"/>
</dbReference>
<evidence type="ECO:0000256" key="8">
    <source>
        <dbReference type="ARBA" id="ARBA00023117"/>
    </source>
</evidence>
<dbReference type="AlphaFoldDB" id="A0A9W7BF61"/>
<dbReference type="PANTHER" id="PTHR45626">
    <property type="entry name" value="TRANSCRIPTION TERMINATION FACTOR 2-RELATED"/>
    <property type="match status" value="1"/>
</dbReference>
<dbReference type="Pfam" id="PF00271">
    <property type="entry name" value="Helicase_C"/>
    <property type="match status" value="1"/>
</dbReference>
<feature type="region of interest" description="Disordered" evidence="10">
    <location>
        <begin position="1165"/>
        <end position="1189"/>
    </location>
</feature>
<keyword evidence="5" id="KW-0347">Helicase</keyword>
<dbReference type="PANTHER" id="PTHR45626:SF14">
    <property type="entry name" value="ATP-DEPENDENT DNA HELICASE (EUROFUNG)"/>
    <property type="match status" value="1"/>
</dbReference>
<evidence type="ECO:0000313" key="15">
    <source>
        <dbReference type="Proteomes" id="UP001162640"/>
    </source>
</evidence>
<dbReference type="SUPFAM" id="SSF52540">
    <property type="entry name" value="P-loop containing nucleoside triphosphate hydrolases"/>
    <property type="match status" value="2"/>
</dbReference>
<dbReference type="SUPFAM" id="SSF57850">
    <property type="entry name" value="RING/U-box"/>
    <property type="match status" value="1"/>
</dbReference>
<dbReference type="CDD" id="cd04369">
    <property type="entry name" value="Bromodomain"/>
    <property type="match status" value="1"/>
</dbReference>
<proteinExistence type="predicted"/>
<sequence>MSPPFDPEPTTNTTTTTSAKTTTHPSSILFFDPNNSTYFIPLTPNPQDKNFSSFHELILTYVSHLSAHYDYAATLTPPTSHLSPATLELQLPRKFPSRSANKKKSKDNPPPLPPTFINDCCHVLSFFSKYDPSPLPLPLPKTPFNLNDVYALIRPIHPPEPITTLTTSPLVTLHATIPLPLRSHLYPFLSPHSILRLRQTCKTTFYHVPIPPLKLNLFKHQITSLKWMNKREIGGGTEIDGPKVRGGILADDPGLGKTVTVMAIVTQNLGAKTDTANETKVNSRQIFSAYYKEYYNSMTRRQELRDIMNDILKFVDRKFDYDFFKSRSPVFDVPEYATKVPGEPIWLNKIVHDVEADRYSKTAADFFRLEVDVRRVFSNGIKFNTAIPEIQTLCKECLAFIKETFTTFITQSGKSARRWRHSWDSPTGALVDANRDLEFAARLKQSHTTLVVVPHQLLKHWDEQICRHIDFEWVSRVGGHDDIDGDWEEKLSRKFLLVDYNKSQASAPLPDPNELAKYDIVVTSVERLSLEWKRGKENSKAYRYEYEGHRGPSPLLKVNFFRIVVDEGHSMGRSGITNSIQFSSWIYARRRWLMSGTPTPASGTNLRADQASAQECKSILGLLKYLKHPRFLEENGGKKMFEDNFLKGWKRGEPGAFFRVCDLLQQVMVRHDKRNIAGIPKPIFKNTKVPMADVEVLAYNTITSAARLNIILTTMEGGKTSGWQDSLLNPSQYKFALEMMQNIRLACCGGSRVAPTLSTNFFDETLHYLDFKHGANPAQLQMCRNFMNRAVMMETTSCSVCAQSFQILALTPCVHFVCSDCVELHPKKCGACEEVYDVDDFQLLQPGFDTQWQWNLEGEKRVRTEKIRMSEALRRSVGTPGNANNNANIKHKCVYSKTLTEGTCTICFKEHWTGCTMTATQNCHICNRESAEVPKEESKATYIANTLIQLQKEHACPPGIPRHLGPQPLKALIFSQFRQVSDTIGDRLLRKSGQVALAEYFGKHKNDELIRFKNDPECFVLLAGKDASHGLDLSFITHIFLLDEIWDASLKEQVIARAYRMGTRRSVVVEQLIARDSIEESMSELNLKTRWEEDEEDEEDEEGEEEEEEGGDVEEEEEDDNQVIDDDENAKKIEKENEKVTQKQNQRKLIVLLKKLKVIKKEEAKRKLEAEEREKGDEPEPAKRRVGFA</sequence>
<feature type="compositionally biased region" description="Acidic residues" evidence="10">
    <location>
        <begin position="1092"/>
        <end position="1128"/>
    </location>
</feature>
<evidence type="ECO:0000256" key="7">
    <source>
        <dbReference type="ARBA" id="ARBA00022840"/>
    </source>
</evidence>
<evidence type="ECO:0000256" key="5">
    <source>
        <dbReference type="ARBA" id="ARBA00022806"/>
    </source>
</evidence>
<dbReference type="InterPro" id="IPR027417">
    <property type="entry name" value="P-loop_NTPase"/>
</dbReference>
<feature type="compositionally biased region" description="Basic and acidic residues" evidence="10">
    <location>
        <begin position="1165"/>
        <end position="1183"/>
    </location>
</feature>
<protein>
    <submittedName>
        <fullName evidence="14">Uncharacterized protein</fullName>
    </submittedName>
</protein>
<dbReference type="InterPro" id="IPR036427">
    <property type="entry name" value="Bromodomain-like_sf"/>
</dbReference>
<feature type="domain" description="Helicase C-terminal" evidence="13">
    <location>
        <begin position="942"/>
        <end position="1102"/>
    </location>
</feature>
<feature type="compositionally biased region" description="Low complexity" evidence="10">
    <location>
        <begin position="10"/>
        <end position="23"/>
    </location>
</feature>
<dbReference type="InterPro" id="IPR017907">
    <property type="entry name" value="Znf_RING_CS"/>
</dbReference>
<comment type="caution">
    <text evidence="14">The sequence shown here is derived from an EMBL/GenBank/DDBJ whole genome shotgun (WGS) entry which is preliminary data.</text>
</comment>
<dbReference type="InterPro" id="IPR014001">
    <property type="entry name" value="Helicase_ATP-bd"/>
</dbReference>
<evidence type="ECO:0000256" key="4">
    <source>
        <dbReference type="ARBA" id="ARBA00022801"/>
    </source>
</evidence>
<evidence type="ECO:0000256" key="9">
    <source>
        <dbReference type="PROSITE-ProRule" id="PRU00175"/>
    </source>
</evidence>
<keyword evidence="1" id="KW-0479">Metal-binding</keyword>
<dbReference type="GO" id="GO:0005524">
    <property type="term" value="F:ATP binding"/>
    <property type="evidence" value="ECO:0007669"/>
    <property type="project" value="UniProtKB-KW"/>
</dbReference>
<evidence type="ECO:0000256" key="1">
    <source>
        <dbReference type="ARBA" id="ARBA00022723"/>
    </source>
</evidence>
<keyword evidence="4" id="KW-0378">Hydrolase</keyword>
<dbReference type="GO" id="GO:0008270">
    <property type="term" value="F:zinc ion binding"/>
    <property type="evidence" value="ECO:0007669"/>
    <property type="project" value="UniProtKB-KW"/>
</dbReference>
<accession>A0A9W7BF61</accession>
<organism evidence="14 15">
    <name type="scientific">Triparma laevis f. inornata</name>
    <dbReference type="NCBI Taxonomy" id="1714386"/>
    <lineage>
        <taxon>Eukaryota</taxon>
        <taxon>Sar</taxon>
        <taxon>Stramenopiles</taxon>
        <taxon>Ochrophyta</taxon>
        <taxon>Bolidophyceae</taxon>
        <taxon>Parmales</taxon>
        <taxon>Triparmaceae</taxon>
        <taxon>Triparma</taxon>
    </lineage>
</organism>
<dbReference type="InterPro" id="IPR050628">
    <property type="entry name" value="SNF2_RAD54_helicase_TF"/>
</dbReference>
<evidence type="ECO:0000256" key="10">
    <source>
        <dbReference type="SAM" id="MobiDB-lite"/>
    </source>
</evidence>
<evidence type="ECO:0000256" key="2">
    <source>
        <dbReference type="ARBA" id="ARBA00022741"/>
    </source>
</evidence>
<dbReference type="PROSITE" id="PS00518">
    <property type="entry name" value="ZF_RING_1"/>
    <property type="match status" value="1"/>
</dbReference>
<dbReference type="GO" id="GO:0016787">
    <property type="term" value="F:hydrolase activity"/>
    <property type="evidence" value="ECO:0007669"/>
    <property type="project" value="UniProtKB-KW"/>
</dbReference>
<dbReference type="InterPro" id="IPR038718">
    <property type="entry name" value="SNF2-like_sf"/>
</dbReference>
<keyword evidence="2" id="KW-0547">Nucleotide-binding</keyword>
<dbReference type="InterPro" id="IPR049730">
    <property type="entry name" value="SNF2/RAD54-like_C"/>
</dbReference>
<evidence type="ECO:0000256" key="6">
    <source>
        <dbReference type="ARBA" id="ARBA00022833"/>
    </source>
</evidence>
<keyword evidence="6" id="KW-0862">Zinc</keyword>
<dbReference type="PROSITE" id="PS51192">
    <property type="entry name" value="HELICASE_ATP_BIND_1"/>
    <property type="match status" value="1"/>
</dbReference>
<feature type="compositionally biased region" description="Basic and acidic residues" evidence="10">
    <location>
        <begin position="1129"/>
        <end position="1141"/>
    </location>
</feature>
<dbReference type="SUPFAM" id="SSF47370">
    <property type="entry name" value="Bromodomain"/>
    <property type="match status" value="1"/>
</dbReference>
<keyword evidence="7" id="KW-0067">ATP-binding</keyword>
<dbReference type="Proteomes" id="UP001162640">
    <property type="component" value="Unassembled WGS sequence"/>
</dbReference>
<dbReference type="Gene3D" id="1.20.920.10">
    <property type="entry name" value="Bromodomain-like"/>
    <property type="match status" value="1"/>
</dbReference>
<evidence type="ECO:0000259" key="11">
    <source>
        <dbReference type="PROSITE" id="PS50089"/>
    </source>
</evidence>
<evidence type="ECO:0000313" key="14">
    <source>
        <dbReference type="EMBL" id="GMH86805.1"/>
    </source>
</evidence>
<feature type="region of interest" description="Disordered" evidence="10">
    <location>
        <begin position="1085"/>
        <end position="1144"/>
    </location>
</feature>
<feature type="domain" description="Helicase ATP-binding" evidence="12">
    <location>
        <begin position="486"/>
        <end position="601"/>
    </location>
</feature>
<dbReference type="PROSITE" id="PS50089">
    <property type="entry name" value="ZF_RING_2"/>
    <property type="match status" value="1"/>
</dbReference>
<reference evidence="15" key="1">
    <citation type="journal article" date="2023" name="Commun. Biol.">
        <title>Genome analysis of Parmales, the sister group of diatoms, reveals the evolutionary specialization of diatoms from phago-mixotrophs to photoautotrophs.</title>
        <authorList>
            <person name="Ban H."/>
            <person name="Sato S."/>
            <person name="Yoshikawa S."/>
            <person name="Yamada K."/>
            <person name="Nakamura Y."/>
            <person name="Ichinomiya M."/>
            <person name="Sato N."/>
            <person name="Blanc-Mathieu R."/>
            <person name="Endo H."/>
            <person name="Kuwata A."/>
            <person name="Ogata H."/>
        </authorList>
    </citation>
    <scope>NUCLEOTIDE SEQUENCE [LARGE SCALE GENOMIC DNA]</scope>
</reference>
<dbReference type="SMART" id="SM00487">
    <property type="entry name" value="DEXDc"/>
    <property type="match status" value="1"/>
</dbReference>
<dbReference type="GO" id="GO:0005634">
    <property type="term" value="C:nucleus"/>
    <property type="evidence" value="ECO:0007669"/>
    <property type="project" value="TreeGrafter"/>
</dbReference>
<evidence type="ECO:0000259" key="12">
    <source>
        <dbReference type="PROSITE" id="PS51192"/>
    </source>
</evidence>
<dbReference type="InterPro" id="IPR000330">
    <property type="entry name" value="SNF2_N"/>
</dbReference>
<feature type="domain" description="RING-type" evidence="11">
    <location>
        <begin position="798"/>
        <end position="833"/>
    </location>
</feature>
<dbReference type="GO" id="GO:0004386">
    <property type="term" value="F:helicase activity"/>
    <property type="evidence" value="ECO:0007669"/>
    <property type="project" value="UniProtKB-KW"/>
</dbReference>
<dbReference type="EMBL" id="BLQM01000383">
    <property type="protein sequence ID" value="GMH86805.1"/>
    <property type="molecule type" value="Genomic_DNA"/>
</dbReference>
<evidence type="ECO:0000259" key="13">
    <source>
        <dbReference type="PROSITE" id="PS51194"/>
    </source>
</evidence>
<feature type="region of interest" description="Disordered" evidence="10">
    <location>
        <begin position="91"/>
        <end position="114"/>
    </location>
</feature>
<gene>
    <name evidence="14" type="ORF">TL16_g10660</name>
</gene>
<dbReference type="GO" id="GO:0008094">
    <property type="term" value="F:ATP-dependent activity, acting on DNA"/>
    <property type="evidence" value="ECO:0007669"/>
    <property type="project" value="TreeGrafter"/>
</dbReference>
<dbReference type="InterPro" id="IPR001650">
    <property type="entry name" value="Helicase_C-like"/>
</dbReference>
<dbReference type="Pfam" id="PF00176">
    <property type="entry name" value="SNF2-rel_dom"/>
    <property type="match status" value="1"/>
</dbReference>
<keyword evidence="8" id="KW-0103">Bromodomain</keyword>
<name>A0A9W7BF61_9STRA</name>
<evidence type="ECO:0000256" key="3">
    <source>
        <dbReference type="ARBA" id="ARBA00022771"/>
    </source>
</evidence>
<dbReference type="InterPro" id="IPR001841">
    <property type="entry name" value="Znf_RING"/>
</dbReference>
<dbReference type="Gene3D" id="3.30.40.10">
    <property type="entry name" value="Zinc/RING finger domain, C3HC4 (zinc finger)"/>
    <property type="match status" value="1"/>
</dbReference>
<feature type="region of interest" description="Disordered" evidence="10">
    <location>
        <begin position="1"/>
        <end position="26"/>
    </location>
</feature>
<dbReference type="Gene3D" id="3.40.50.300">
    <property type="entry name" value="P-loop containing nucleotide triphosphate hydrolases"/>
    <property type="match status" value="1"/>
</dbReference>
<dbReference type="GO" id="GO:0006281">
    <property type="term" value="P:DNA repair"/>
    <property type="evidence" value="ECO:0007669"/>
    <property type="project" value="TreeGrafter"/>
</dbReference>
<dbReference type="InterPro" id="IPR013083">
    <property type="entry name" value="Znf_RING/FYVE/PHD"/>
</dbReference>
<dbReference type="Gene3D" id="3.40.50.10810">
    <property type="entry name" value="Tandem AAA-ATPase domain"/>
    <property type="match status" value="2"/>
</dbReference>
<dbReference type="PROSITE" id="PS51194">
    <property type="entry name" value="HELICASE_CTER"/>
    <property type="match status" value="1"/>
</dbReference>